<accession>A0ACB7TLF7</accession>
<proteinExistence type="predicted"/>
<name>A0ACB7TLF7_HYAAI</name>
<organism evidence="1 2">
    <name type="scientific">Hyalomma asiaticum</name>
    <name type="common">Tick</name>
    <dbReference type="NCBI Taxonomy" id="266040"/>
    <lineage>
        <taxon>Eukaryota</taxon>
        <taxon>Metazoa</taxon>
        <taxon>Ecdysozoa</taxon>
        <taxon>Arthropoda</taxon>
        <taxon>Chelicerata</taxon>
        <taxon>Arachnida</taxon>
        <taxon>Acari</taxon>
        <taxon>Parasitiformes</taxon>
        <taxon>Ixodida</taxon>
        <taxon>Ixodoidea</taxon>
        <taxon>Ixodidae</taxon>
        <taxon>Hyalomminae</taxon>
        <taxon>Hyalomma</taxon>
    </lineage>
</organism>
<dbReference type="EMBL" id="CM023481">
    <property type="protein sequence ID" value="KAH6948001.1"/>
    <property type="molecule type" value="Genomic_DNA"/>
</dbReference>
<gene>
    <name evidence="1" type="ORF">HPB50_022435</name>
</gene>
<reference evidence="1" key="1">
    <citation type="submission" date="2020-05" db="EMBL/GenBank/DDBJ databases">
        <title>Large-scale comparative analyses of tick genomes elucidate their genetic diversity and vector capacities.</title>
        <authorList>
            <person name="Jia N."/>
            <person name="Wang J."/>
            <person name="Shi W."/>
            <person name="Du L."/>
            <person name="Sun Y."/>
            <person name="Zhan W."/>
            <person name="Jiang J."/>
            <person name="Wang Q."/>
            <person name="Zhang B."/>
            <person name="Ji P."/>
            <person name="Sakyi L.B."/>
            <person name="Cui X."/>
            <person name="Yuan T."/>
            <person name="Jiang B."/>
            <person name="Yang W."/>
            <person name="Lam T.T.-Y."/>
            <person name="Chang Q."/>
            <person name="Ding S."/>
            <person name="Wang X."/>
            <person name="Zhu J."/>
            <person name="Ruan X."/>
            <person name="Zhao L."/>
            <person name="Wei J."/>
            <person name="Que T."/>
            <person name="Du C."/>
            <person name="Cheng J."/>
            <person name="Dai P."/>
            <person name="Han X."/>
            <person name="Huang E."/>
            <person name="Gao Y."/>
            <person name="Liu J."/>
            <person name="Shao H."/>
            <person name="Ye R."/>
            <person name="Li L."/>
            <person name="Wei W."/>
            <person name="Wang X."/>
            <person name="Wang C."/>
            <person name="Yang T."/>
            <person name="Huo Q."/>
            <person name="Li W."/>
            <person name="Guo W."/>
            <person name="Chen H."/>
            <person name="Zhou L."/>
            <person name="Ni X."/>
            <person name="Tian J."/>
            <person name="Zhou Y."/>
            <person name="Sheng Y."/>
            <person name="Liu T."/>
            <person name="Pan Y."/>
            <person name="Xia L."/>
            <person name="Li J."/>
            <person name="Zhao F."/>
            <person name="Cao W."/>
        </authorList>
    </citation>
    <scope>NUCLEOTIDE SEQUENCE</scope>
    <source>
        <strain evidence="1">Hyas-2018</strain>
    </source>
</reference>
<protein>
    <submittedName>
        <fullName evidence="1">Uncharacterized protein</fullName>
    </submittedName>
</protein>
<sequence length="69" mass="7928">MWWLSLGKCLTLEQWQALVSFFLNETKLKNQQRPNFLGLYQISKTAAALQMCGMKSSEITRNGRSQEAC</sequence>
<keyword evidence="2" id="KW-1185">Reference proteome</keyword>
<evidence type="ECO:0000313" key="2">
    <source>
        <dbReference type="Proteomes" id="UP000821845"/>
    </source>
</evidence>
<evidence type="ECO:0000313" key="1">
    <source>
        <dbReference type="EMBL" id="KAH6948001.1"/>
    </source>
</evidence>
<comment type="caution">
    <text evidence="1">The sequence shown here is derived from an EMBL/GenBank/DDBJ whole genome shotgun (WGS) entry which is preliminary data.</text>
</comment>
<dbReference type="Proteomes" id="UP000821845">
    <property type="component" value="Chromosome 1"/>
</dbReference>